<dbReference type="InterPro" id="IPR037066">
    <property type="entry name" value="Plug_dom_sf"/>
</dbReference>
<evidence type="ECO:0000256" key="2">
    <source>
        <dbReference type="ARBA" id="ARBA00009810"/>
    </source>
</evidence>
<dbReference type="InterPro" id="IPR036942">
    <property type="entry name" value="Beta-barrel_TonB_sf"/>
</dbReference>
<keyword evidence="10 11" id="KW-0998">Cell outer membrane</keyword>
<evidence type="ECO:0000256" key="6">
    <source>
        <dbReference type="ARBA" id="ARBA00022729"/>
    </source>
</evidence>
<dbReference type="PANTHER" id="PTHR30069:SF29">
    <property type="entry name" value="HEMOGLOBIN AND HEMOGLOBIN-HAPTOGLOBIN-BINDING PROTEIN 1-RELATED"/>
    <property type="match status" value="1"/>
</dbReference>
<dbReference type="Gene3D" id="2.40.170.20">
    <property type="entry name" value="TonB-dependent receptor, beta-barrel domain"/>
    <property type="match status" value="1"/>
</dbReference>
<feature type="compositionally biased region" description="Basic and acidic residues" evidence="13">
    <location>
        <begin position="10"/>
        <end position="26"/>
    </location>
</feature>
<dbReference type="PROSITE" id="PS52016">
    <property type="entry name" value="TONB_DEPENDENT_REC_3"/>
    <property type="match status" value="1"/>
</dbReference>
<dbReference type="Proteomes" id="UP001219862">
    <property type="component" value="Unassembled WGS sequence"/>
</dbReference>
<comment type="similarity">
    <text evidence="2 11 12">Belongs to the TonB-dependent receptor family.</text>
</comment>
<sequence length="714" mass="78228">MGDSQPRAGSKLERVEITRQSSDTDLRRRSPVAKQIYGREEMDKFGDTNVADVLKRLPGVSVQDGAPRMRGLGAGYTLILINGDPAPPGFALDQLDPAQVERIEVTKGPTADQSAQAVAGAINIILKDAPRVSQRDLRLGLGYNAVRPTPSATVTVGEKVGAASYSVPLSAFEWRQQVKVDVDRVAAGTDGQPSEVIQHGEQANWGHGFNSAPRLNWRISDEESLNLQGFVQKGFWRNRTSYQNALLSGLPNVDDDALTRGTWQNLRGNAQWINRFSESQRVELKLTLQDSKGSSDSQTFRVVAPATAQQVWRVNLGNTHDQSVIQGGKYGQLLGDDHSLTVGWDMEWRQRDEIRSITENGVPQLPAYDGQAFGARIQRQALFAQDEWELSPQWSTYLGLRGERIATNSKGGVGSDAVVSNVSTVITPLWHLNYKLDPKGRDLIRASITRSYKAPELNSLLARPSINAVKPLEDANGLPQGNDPLNPDRIGNPSLKPELATGLDIAFEKYLNGGGMVSVGGFYRDISNLIRNVTALETVSWSPLQRYVSQPVNFSRAQTLGLEFEVKGRASELMPSLFDPKLALNLRGNLSVYHSNVDAVPLSNNRLDGQQPWSANVGFDYRLASLPLNTGMSLAYTPGYLTQQTLVQSLDVTRARSLDMFAQWLFSKSASLRISASNLSPLDARSQLVSGPGNIVTTDRLVNTQYGAALELKL</sequence>
<evidence type="ECO:0000256" key="9">
    <source>
        <dbReference type="ARBA" id="ARBA00023170"/>
    </source>
</evidence>
<evidence type="ECO:0000256" key="11">
    <source>
        <dbReference type="PROSITE-ProRule" id="PRU01360"/>
    </source>
</evidence>
<accession>A0ABT5KM52</accession>
<keyword evidence="5 11" id="KW-0812">Transmembrane</keyword>
<evidence type="ECO:0000259" key="15">
    <source>
        <dbReference type="Pfam" id="PF07715"/>
    </source>
</evidence>
<organism evidence="16 17">
    <name type="scientific">Roseateles koreensis</name>
    <dbReference type="NCBI Taxonomy" id="2987526"/>
    <lineage>
        <taxon>Bacteria</taxon>
        <taxon>Pseudomonadati</taxon>
        <taxon>Pseudomonadota</taxon>
        <taxon>Betaproteobacteria</taxon>
        <taxon>Burkholderiales</taxon>
        <taxon>Sphaerotilaceae</taxon>
        <taxon>Roseateles</taxon>
    </lineage>
</organism>
<feature type="region of interest" description="Disordered" evidence="13">
    <location>
        <begin position="1"/>
        <end position="26"/>
    </location>
</feature>
<dbReference type="Gene3D" id="2.170.130.10">
    <property type="entry name" value="TonB-dependent receptor, plug domain"/>
    <property type="match status" value="1"/>
</dbReference>
<reference evidence="16 17" key="1">
    <citation type="submission" date="2022-10" db="EMBL/GenBank/DDBJ databases">
        <title>paucibacter sp. hw8 Genome sequencing.</title>
        <authorList>
            <person name="Park S."/>
        </authorList>
    </citation>
    <scope>NUCLEOTIDE SEQUENCE [LARGE SCALE GENOMIC DNA]</scope>
    <source>
        <strain evidence="17">hw8</strain>
    </source>
</reference>
<feature type="domain" description="TonB-dependent receptor-like beta-barrel" evidence="14">
    <location>
        <begin position="239"/>
        <end position="679"/>
    </location>
</feature>
<evidence type="ECO:0000256" key="1">
    <source>
        <dbReference type="ARBA" id="ARBA00004571"/>
    </source>
</evidence>
<evidence type="ECO:0000256" key="5">
    <source>
        <dbReference type="ARBA" id="ARBA00022692"/>
    </source>
</evidence>
<keyword evidence="6" id="KW-0732">Signal</keyword>
<comment type="subcellular location">
    <subcellularLocation>
        <location evidence="1 11">Cell outer membrane</location>
        <topology evidence="1 11">Multi-pass membrane protein</topology>
    </subcellularLocation>
</comment>
<evidence type="ECO:0000256" key="4">
    <source>
        <dbReference type="ARBA" id="ARBA00022452"/>
    </source>
</evidence>
<evidence type="ECO:0000259" key="14">
    <source>
        <dbReference type="Pfam" id="PF00593"/>
    </source>
</evidence>
<dbReference type="Pfam" id="PF07715">
    <property type="entry name" value="Plug"/>
    <property type="match status" value="1"/>
</dbReference>
<evidence type="ECO:0000256" key="8">
    <source>
        <dbReference type="ARBA" id="ARBA00023136"/>
    </source>
</evidence>
<keyword evidence="9 16" id="KW-0675">Receptor</keyword>
<evidence type="ECO:0000313" key="17">
    <source>
        <dbReference type="Proteomes" id="UP001219862"/>
    </source>
</evidence>
<evidence type="ECO:0000313" key="16">
    <source>
        <dbReference type="EMBL" id="MDC8783992.1"/>
    </source>
</evidence>
<protein>
    <submittedName>
        <fullName evidence="16">TonB-dependent receptor</fullName>
    </submittedName>
</protein>
<keyword evidence="17" id="KW-1185">Reference proteome</keyword>
<dbReference type="EMBL" id="JAQQXS010000002">
    <property type="protein sequence ID" value="MDC8783992.1"/>
    <property type="molecule type" value="Genomic_DNA"/>
</dbReference>
<gene>
    <name evidence="16" type="ORF">PRZ01_02165</name>
</gene>
<dbReference type="InterPro" id="IPR012910">
    <property type="entry name" value="Plug_dom"/>
</dbReference>
<evidence type="ECO:0000256" key="7">
    <source>
        <dbReference type="ARBA" id="ARBA00023077"/>
    </source>
</evidence>
<name>A0ABT5KM52_9BURK</name>
<dbReference type="RefSeq" id="WP_273595115.1">
    <property type="nucleotide sequence ID" value="NZ_JAQQXS010000002.1"/>
</dbReference>
<keyword evidence="3 11" id="KW-0813">Transport</keyword>
<evidence type="ECO:0000256" key="3">
    <source>
        <dbReference type="ARBA" id="ARBA00022448"/>
    </source>
</evidence>
<keyword evidence="4 11" id="KW-1134">Transmembrane beta strand</keyword>
<evidence type="ECO:0000256" key="10">
    <source>
        <dbReference type="ARBA" id="ARBA00023237"/>
    </source>
</evidence>
<dbReference type="SUPFAM" id="SSF56935">
    <property type="entry name" value="Porins"/>
    <property type="match status" value="1"/>
</dbReference>
<keyword evidence="8 11" id="KW-0472">Membrane</keyword>
<dbReference type="InterPro" id="IPR039426">
    <property type="entry name" value="TonB-dep_rcpt-like"/>
</dbReference>
<dbReference type="InterPro" id="IPR000531">
    <property type="entry name" value="Beta-barrel_TonB"/>
</dbReference>
<comment type="caution">
    <text evidence="16">The sequence shown here is derived from an EMBL/GenBank/DDBJ whole genome shotgun (WGS) entry which is preliminary data.</text>
</comment>
<evidence type="ECO:0000256" key="13">
    <source>
        <dbReference type="SAM" id="MobiDB-lite"/>
    </source>
</evidence>
<feature type="domain" description="TonB-dependent receptor plug" evidence="15">
    <location>
        <begin position="28"/>
        <end position="120"/>
    </location>
</feature>
<proteinExistence type="inferred from homology"/>
<keyword evidence="7 12" id="KW-0798">TonB box</keyword>
<dbReference type="PANTHER" id="PTHR30069">
    <property type="entry name" value="TONB-DEPENDENT OUTER MEMBRANE RECEPTOR"/>
    <property type="match status" value="1"/>
</dbReference>
<dbReference type="CDD" id="cd01347">
    <property type="entry name" value="ligand_gated_channel"/>
    <property type="match status" value="1"/>
</dbReference>
<dbReference type="Pfam" id="PF00593">
    <property type="entry name" value="TonB_dep_Rec_b-barrel"/>
    <property type="match status" value="1"/>
</dbReference>
<evidence type="ECO:0000256" key="12">
    <source>
        <dbReference type="RuleBase" id="RU003357"/>
    </source>
</evidence>